<protein>
    <recommendedName>
        <fullName evidence="14">Mitochondrial 2-oxoglutarate/malate carrier protein</fullName>
    </recommendedName>
</protein>
<evidence type="ECO:0000256" key="4">
    <source>
        <dbReference type="ARBA" id="ARBA00022692"/>
    </source>
</evidence>
<evidence type="ECO:0000313" key="13">
    <source>
        <dbReference type="Proteomes" id="UP000466442"/>
    </source>
</evidence>
<dbReference type="InterPro" id="IPR050391">
    <property type="entry name" value="Mito_Metabolite_Transporter"/>
</dbReference>
<keyword evidence="4 10" id="KW-0812">Transmembrane</keyword>
<keyword evidence="9 10" id="KW-0472">Membrane</keyword>
<dbReference type="AlphaFoldDB" id="A0A8S9XEZ4"/>
<dbReference type="Pfam" id="PF00153">
    <property type="entry name" value="Mito_carr"/>
    <property type="match status" value="3"/>
</dbReference>
<keyword evidence="8" id="KW-0496">Mitochondrion</keyword>
<dbReference type="Proteomes" id="UP000466442">
    <property type="component" value="Unassembled WGS sequence"/>
</dbReference>
<comment type="subcellular location">
    <subcellularLocation>
        <location evidence="1">Mitochondrion inner membrane</location>
        <topology evidence="1">Multi-pass membrane protein</topology>
    </subcellularLocation>
</comment>
<comment type="similarity">
    <text evidence="2 11">Belongs to the mitochondrial carrier (TC 2.A.29) family.</text>
</comment>
<evidence type="ECO:0000256" key="3">
    <source>
        <dbReference type="ARBA" id="ARBA00022448"/>
    </source>
</evidence>
<gene>
    <name evidence="12" type="ORF">GE061_016077</name>
</gene>
<dbReference type="PRINTS" id="PR00784">
    <property type="entry name" value="MTUNCOUPLING"/>
</dbReference>
<sequence length="312" mass="34475">MTEHKKSTGPNIPNYFKFINGALAGCGATVFCQPIDVIKNRMQLSGEGGKKKEHKSSLHAVANIVKNEGPLALYDGFSANIARQIFYTGTRLGVFQISSDLFKSKGYSGFGPQTVSGILAGLTASIIACPTDVALVRMTSDRRLPEAQRRKYKHVIDAIFRMAKEEGILTLWTGVVPTVTRAVCGNVTQLVTYVQAKEHLVKHEYMKDGTGLHFVCSLIAGFVYAFSTTPMDVAKTRMQTMKTINGKPEYKGMFDVWSTIVKKEGVYALWKGFGPYYFRIAPNTVLLFVFSEQLTKLYKKYVLKDSSAGGGF</sequence>
<dbReference type="OrthoDB" id="448427at2759"/>
<feature type="repeat" description="Solcar" evidence="10">
    <location>
        <begin position="108"/>
        <end position="199"/>
    </location>
</feature>
<evidence type="ECO:0000313" key="12">
    <source>
        <dbReference type="EMBL" id="KAF6207630.1"/>
    </source>
</evidence>
<keyword evidence="5" id="KW-0677">Repeat</keyword>
<evidence type="ECO:0000256" key="6">
    <source>
        <dbReference type="ARBA" id="ARBA00022792"/>
    </source>
</evidence>
<evidence type="ECO:0000256" key="7">
    <source>
        <dbReference type="ARBA" id="ARBA00022989"/>
    </source>
</evidence>
<proteinExistence type="inferred from homology"/>
<evidence type="ECO:0000256" key="8">
    <source>
        <dbReference type="ARBA" id="ARBA00023128"/>
    </source>
</evidence>
<keyword evidence="3 11" id="KW-0813">Transport</keyword>
<dbReference type="GO" id="GO:0005743">
    <property type="term" value="C:mitochondrial inner membrane"/>
    <property type="evidence" value="ECO:0007669"/>
    <property type="project" value="UniProtKB-SubCell"/>
</dbReference>
<dbReference type="InterPro" id="IPR002067">
    <property type="entry name" value="MCP"/>
</dbReference>
<comment type="caution">
    <text evidence="12">The sequence shown here is derived from an EMBL/GenBank/DDBJ whole genome shotgun (WGS) entry which is preliminary data.</text>
</comment>
<reference evidence="12" key="1">
    <citation type="journal article" date="2021" name="Mol. Ecol. Resour.">
        <title>Apolygus lucorum genome provides insights into omnivorousness and mesophyll feeding.</title>
        <authorList>
            <person name="Liu Y."/>
            <person name="Liu H."/>
            <person name="Wang H."/>
            <person name="Huang T."/>
            <person name="Liu B."/>
            <person name="Yang B."/>
            <person name="Yin L."/>
            <person name="Li B."/>
            <person name="Zhang Y."/>
            <person name="Zhang S."/>
            <person name="Jiang F."/>
            <person name="Zhang X."/>
            <person name="Ren Y."/>
            <person name="Wang B."/>
            <person name="Wang S."/>
            <person name="Lu Y."/>
            <person name="Wu K."/>
            <person name="Fan W."/>
            <person name="Wang G."/>
        </authorList>
    </citation>
    <scope>NUCLEOTIDE SEQUENCE</scope>
    <source>
        <strain evidence="12">12Hb</strain>
    </source>
</reference>
<dbReference type="GO" id="GO:0055085">
    <property type="term" value="P:transmembrane transport"/>
    <property type="evidence" value="ECO:0007669"/>
    <property type="project" value="InterPro"/>
</dbReference>
<evidence type="ECO:0000256" key="9">
    <source>
        <dbReference type="ARBA" id="ARBA00023136"/>
    </source>
</evidence>
<accession>A0A8S9XEZ4</accession>
<name>A0A8S9XEZ4_APOLU</name>
<dbReference type="FunFam" id="1.50.40.10:FF:000009">
    <property type="entry name" value="Mitochondrial 2-oxoglutarate/malate carrier protein"/>
    <property type="match status" value="1"/>
</dbReference>
<dbReference type="Gene3D" id="1.50.40.10">
    <property type="entry name" value="Mitochondrial carrier domain"/>
    <property type="match status" value="1"/>
</dbReference>
<evidence type="ECO:0008006" key="14">
    <source>
        <dbReference type="Google" id="ProtNLM"/>
    </source>
</evidence>
<organism evidence="12 13">
    <name type="scientific">Apolygus lucorum</name>
    <name type="common">Small green plant bug</name>
    <name type="synonym">Lygocoris lucorum</name>
    <dbReference type="NCBI Taxonomy" id="248454"/>
    <lineage>
        <taxon>Eukaryota</taxon>
        <taxon>Metazoa</taxon>
        <taxon>Ecdysozoa</taxon>
        <taxon>Arthropoda</taxon>
        <taxon>Hexapoda</taxon>
        <taxon>Insecta</taxon>
        <taxon>Pterygota</taxon>
        <taxon>Neoptera</taxon>
        <taxon>Paraneoptera</taxon>
        <taxon>Hemiptera</taxon>
        <taxon>Heteroptera</taxon>
        <taxon>Panheteroptera</taxon>
        <taxon>Cimicomorpha</taxon>
        <taxon>Miridae</taxon>
        <taxon>Mirini</taxon>
        <taxon>Apolygus</taxon>
    </lineage>
</organism>
<evidence type="ECO:0000256" key="11">
    <source>
        <dbReference type="RuleBase" id="RU000488"/>
    </source>
</evidence>
<dbReference type="EMBL" id="WIXP02000007">
    <property type="protein sequence ID" value="KAF6207630.1"/>
    <property type="molecule type" value="Genomic_DNA"/>
</dbReference>
<evidence type="ECO:0000256" key="10">
    <source>
        <dbReference type="PROSITE-ProRule" id="PRU00282"/>
    </source>
</evidence>
<evidence type="ECO:0000256" key="2">
    <source>
        <dbReference type="ARBA" id="ARBA00006375"/>
    </source>
</evidence>
<evidence type="ECO:0000256" key="5">
    <source>
        <dbReference type="ARBA" id="ARBA00022737"/>
    </source>
</evidence>
<dbReference type="SUPFAM" id="SSF103506">
    <property type="entry name" value="Mitochondrial carrier"/>
    <property type="match status" value="1"/>
</dbReference>
<feature type="repeat" description="Solcar" evidence="10">
    <location>
        <begin position="12"/>
        <end position="101"/>
    </location>
</feature>
<keyword evidence="7" id="KW-1133">Transmembrane helix</keyword>
<dbReference type="InterPro" id="IPR023395">
    <property type="entry name" value="MCP_dom_sf"/>
</dbReference>
<dbReference type="InterPro" id="IPR018108">
    <property type="entry name" value="MCP_transmembrane"/>
</dbReference>
<keyword evidence="13" id="KW-1185">Reference proteome</keyword>
<feature type="repeat" description="Solcar" evidence="10">
    <location>
        <begin position="208"/>
        <end position="297"/>
    </location>
</feature>
<dbReference type="PANTHER" id="PTHR45618">
    <property type="entry name" value="MITOCHONDRIAL DICARBOXYLATE CARRIER-RELATED"/>
    <property type="match status" value="1"/>
</dbReference>
<dbReference type="PROSITE" id="PS50920">
    <property type="entry name" value="SOLCAR"/>
    <property type="match status" value="3"/>
</dbReference>
<keyword evidence="6" id="KW-0999">Mitochondrion inner membrane</keyword>
<evidence type="ECO:0000256" key="1">
    <source>
        <dbReference type="ARBA" id="ARBA00004448"/>
    </source>
</evidence>